<accession>A0ABX6YFV1</accession>
<gene>
    <name evidence="3" type="ORF">HCR76_12680</name>
</gene>
<dbReference type="PROSITE" id="PS50853">
    <property type="entry name" value="FN3"/>
    <property type="match status" value="1"/>
</dbReference>
<organism evidence="3 4">
    <name type="scientific">Paramicrobacterium chengjingii</name>
    <dbReference type="NCBI Taxonomy" id="2769067"/>
    <lineage>
        <taxon>Bacteria</taxon>
        <taxon>Bacillati</taxon>
        <taxon>Actinomycetota</taxon>
        <taxon>Actinomycetes</taxon>
        <taxon>Micrococcales</taxon>
        <taxon>Microbacteriaceae</taxon>
        <taxon>Paramicrobacterium</taxon>
    </lineage>
</organism>
<name>A0ABX6YFV1_9MICO</name>
<sequence length="375" mass="38499">MSAGVRRRIGAIARETLLTCGALLGVICIALVVGAHAFGITMLVFESGSMSPKITTGAAALAVKTDADDLAPGDVVSVTDSAGRRITHRIVAADEIADGSNDVTLTLQGDANLHPDDETYRVAEADRVIWSANGLGYVISALSSPISIFTAGGSAALLCAIVFRRRSRTENITPSDHHTNTDLVRRGQGTFVSSEGVPSTTELDHDGPSARSVASRLRARSRAITGGAAVAVAIGVLAASGSTASLTTPTLAAFSDQASVTSAVATGTIPDPPVSFVCTNGSFLSGYVDVTWQSWSDAPIGYGYQVVATSADGATTIKTWDVSGTTLPINRSDFPASGDYLVSLRGTDAATGWVSHTGPTVEVRAGGATWELNCA</sequence>
<keyword evidence="1" id="KW-0472">Membrane</keyword>
<feature type="transmembrane region" description="Helical" evidence="1">
    <location>
        <begin position="137"/>
        <end position="163"/>
    </location>
</feature>
<dbReference type="RefSeq" id="WP_166991047.1">
    <property type="nucleotide sequence ID" value="NZ_CP061169.1"/>
</dbReference>
<dbReference type="EMBL" id="CP061169">
    <property type="protein sequence ID" value="QPZ37672.1"/>
    <property type="molecule type" value="Genomic_DNA"/>
</dbReference>
<dbReference type="InterPro" id="IPR003961">
    <property type="entry name" value="FN3_dom"/>
</dbReference>
<keyword evidence="1" id="KW-0812">Transmembrane</keyword>
<protein>
    <recommendedName>
        <fullName evidence="2">Fibronectin type-III domain-containing protein</fullName>
    </recommendedName>
</protein>
<feature type="transmembrane region" description="Helical" evidence="1">
    <location>
        <begin position="21"/>
        <end position="45"/>
    </location>
</feature>
<dbReference type="CDD" id="cd06462">
    <property type="entry name" value="Peptidase_S24_S26"/>
    <property type="match status" value="1"/>
</dbReference>
<keyword evidence="1" id="KW-1133">Transmembrane helix</keyword>
<feature type="transmembrane region" description="Helical" evidence="1">
    <location>
        <begin position="223"/>
        <end position="241"/>
    </location>
</feature>
<reference evidence="3 4" key="1">
    <citation type="submission" date="2020-12" db="EMBL/GenBank/DDBJ databases">
        <title>Microbacterium sp. HY060.</title>
        <authorList>
            <person name="Zhou J."/>
        </authorList>
    </citation>
    <scope>NUCLEOTIDE SEQUENCE [LARGE SCALE GENOMIC DNA]</scope>
    <source>
        <strain evidence="3 4">HY60</strain>
    </source>
</reference>
<evidence type="ECO:0000313" key="4">
    <source>
        <dbReference type="Proteomes" id="UP000662814"/>
    </source>
</evidence>
<evidence type="ECO:0000313" key="3">
    <source>
        <dbReference type="EMBL" id="QPZ37672.1"/>
    </source>
</evidence>
<feature type="domain" description="Fibronectin type-III" evidence="2">
    <location>
        <begin position="272"/>
        <end position="368"/>
    </location>
</feature>
<evidence type="ECO:0000259" key="2">
    <source>
        <dbReference type="PROSITE" id="PS50853"/>
    </source>
</evidence>
<evidence type="ECO:0000256" key="1">
    <source>
        <dbReference type="SAM" id="Phobius"/>
    </source>
</evidence>
<keyword evidence="4" id="KW-1185">Reference proteome</keyword>
<dbReference type="Proteomes" id="UP000662814">
    <property type="component" value="Chromosome"/>
</dbReference>
<proteinExistence type="predicted"/>